<organism evidence="7 8">
    <name type="scientific">Trinickia dabaoshanensis</name>
    <dbReference type="NCBI Taxonomy" id="564714"/>
    <lineage>
        <taxon>Bacteria</taxon>
        <taxon>Pseudomonadati</taxon>
        <taxon>Pseudomonadota</taxon>
        <taxon>Betaproteobacteria</taxon>
        <taxon>Burkholderiales</taxon>
        <taxon>Burkholderiaceae</taxon>
        <taxon>Trinickia</taxon>
    </lineage>
</organism>
<dbReference type="PANTHER" id="PTHR46832:SF1">
    <property type="entry name" value="5'-METHYLTHIOADENOSINE_S-ADENOSYLHOMOCYSTEINE NUCLEOSIDASE"/>
    <property type="match status" value="1"/>
</dbReference>
<dbReference type="AlphaFoldDB" id="A0A2N7VT90"/>
<evidence type="ECO:0000256" key="2">
    <source>
        <dbReference type="ARBA" id="ARBA00011974"/>
    </source>
</evidence>
<dbReference type="GO" id="GO:0009164">
    <property type="term" value="P:nucleoside catabolic process"/>
    <property type="evidence" value="ECO:0007669"/>
    <property type="project" value="InterPro"/>
</dbReference>
<keyword evidence="3" id="KW-0028">Amino-acid biosynthesis</keyword>
<evidence type="ECO:0000313" key="7">
    <source>
        <dbReference type="EMBL" id="PMS20371.1"/>
    </source>
</evidence>
<dbReference type="CDD" id="cd09008">
    <property type="entry name" value="MTAN"/>
    <property type="match status" value="1"/>
</dbReference>
<dbReference type="GO" id="GO:0005829">
    <property type="term" value="C:cytosol"/>
    <property type="evidence" value="ECO:0007669"/>
    <property type="project" value="TreeGrafter"/>
</dbReference>
<dbReference type="NCBIfam" id="TIGR01704">
    <property type="entry name" value="MTA_SAH-Nsdase"/>
    <property type="match status" value="1"/>
</dbReference>
<dbReference type="UniPathway" id="UPA00904">
    <property type="reaction ID" value="UER00871"/>
</dbReference>
<evidence type="ECO:0000256" key="4">
    <source>
        <dbReference type="ARBA" id="ARBA00022801"/>
    </source>
</evidence>
<dbReference type="EC" id="3.2.2.9" evidence="2"/>
<evidence type="ECO:0000259" key="6">
    <source>
        <dbReference type="Pfam" id="PF01048"/>
    </source>
</evidence>
<accession>A0A2N7VT90</accession>
<gene>
    <name evidence="7" type="ORF">C0Z18_10535</name>
</gene>
<dbReference type="PANTHER" id="PTHR46832">
    <property type="entry name" value="5'-METHYLTHIOADENOSINE/S-ADENOSYLHOMOCYSTEINE NUCLEOSIDASE"/>
    <property type="match status" value="1"/>
</dbReference>
<dbReference type="RefSeq" id="WP_102645351.1">
    <property type="nucleotide sequence ID" value="NZ_PNYA01000008.1"/>
</dbReference>
<dbReference type="Pfam" id="PF01048">
    <property type="entry name" value="PNP_UDP_1"/>
    <property type="match status" value="1"/>
</dbReference>
<dbReference type="Gene3D" id="3.40.50.1580">
    <property type="entry name" value="Nucleoside phosphorylase domain"/>
    <property type="match status" value="1"/>
</dbReference>
<dbReference type="GO" id="GO:0008930">
    <property type="term" value="F:methylthioadenosine nucleosidase activity"/>
    <property type="evidence" value="ECO:0007669"/>
    <property type="project" value="InterPro"/>
</dbReference>
<proteinExistence type="predicted"/>
<dbReference type="InterPro" id="IPR035994">
    <property type="entry name" value="Nucleoside_phosphorylase_sf"/>
</dbReference>
<dbReference type="Proteomes" id="UP000235616">
    <property type="component" value="Unassembled WGS sequence"/>
</dbReference>
<protein>
    <recommendedName>
        <fullName evidence="2">adenosylhomocysteine nucleosidase</fullName>
        <ecNumber evidence="2">3.2.2.9</ecNumber>
    </recommendedName>
</protein>
<keyword evidence="4" id="KW-0378">Hydrolase</keyword>
<dbReference type="InterPro" id="IPR000845">
    <property type="entry name" value="Nucleoside_phosphorylase_d"/>
</dbReference>
<feature type="domain" description="Nucleoside phosphorylase" evidence="6">
    <location>
        <begin position="16"/>
        <end position="256"/>
    </location>
</feature>
<dbReference type="SUPFAM" id="SSF53167">
    <property type="entry name" value="Purine and uridine phosphorylases"/>
    <property type="match status" value="1"/>
</dbReference>
<reference evidence="7 8" key="1">
    <citation type="submission" date="2018-01" db="EMBL/GenBank/DDBJ databases">
        <title>Whole genome analyses suggest that Burkholderia sensu lato contains two further novel genera in the rhizoxinica-symbiotica group Mycetohabitans gen. nov., and Trinickia gen. nov.: implications for the evolution of diazotrophy and nodulation in the Burkholderiaceae.</title>
        <authorList>
            <person name="Estrada-de los Santos P."/>
            <person name="Palmer M."/>
            <person name="Chavez-Ramirez B."/>
            <person name="Beukes C."/>
            <person name="Steenkamp E.T."/>
            <person name="Hirsch A.M."/>
            <person name="Manyaka P."/>
            <person name="Maluk M."/>
            <person name="Lafos M."/>
            <person name="Crook M."/>
            <person name="Gross E."/>
            <person name="Simon M.F."/>
            <person name="Bueno dos Reis Junior F."/>
            <person name="Poole P.S."/>
            <person name="Venter S.N."/>
            <person name="James E.K."/>
        </authorList>
    </citation>
    <scope>NUCLEOTIDE SEQUENCE [LARGE SCALE GENOMIC DNA]</scope>
    <source>
        <strain evidence="7 8">GIMN1.004</strain>
    </source>
</reference>
<dbReference type="EMBL" id="PNYA01000008">
    <property type="protein sequence ID" value="PMS20371.1"/>
    <property type="molecule type" value="Genomic_DNA"/>
</dbReference>
<dbReference type="InterPro" id="IPR010049">
    <property type="entry name" value="MTA_SAH_Nsdase"/>
</dbReference>
<keyword evidence="5" id="KW-0486">Methionine biosynthesis</keyword>
<sequence length="270" mass="28368">MMSTQNKYDDQGAARRLGVLAALPQELGDLVEAMRAEGDMRTVALGRRDYHVGTAYGVPCVVTLARVGKVAAAATASALIHVFNVDAMVFTGVAGGVGRGVRVGDIVVADSLLQHDMDASPLFPRYEVPLLDQARFPTHAPLADGLAAACERFVAEAGPALGERFGFEAPRVHRGLIISGDRFVSSANEVRALSEALPEAMAVEMEGAAMTQVCYEHDVPCAIVRTISDTADDHATASFSTFLTDIAGTYSSGVLGHFLREYAAAEGAGA</sequence>
<dbReference type="GO" id="GO:0008782">
    <property type="term" value="F:adenosylhomocysteine nucleosidase activity"/>
    <property type="evidence" value="ECO:0007669"/>
    <property type="project" value="UniProtKB-EC"/>
</dbReference>
<comment type="pathway">
    <text evidence="1">Amino-acid biosynthesis; L-methionine biosynthesis via salvage pathway; S-methyl-5-thio-alpha-D-ribose 1-phosphate from S-methyl-5'-thioadenosine (hydrolase route): step 1/2.</text>
</comment>
<evidence type="ECO:0000313" key="8">
    <source>
        <dbReference type="Proteomes" id="UP000235616"/>
    </source>
</evidence>
<evidence type="ECO:0000256" key="5">
    <source>
        <dbReference type="ARBA" id="ARBA00023167"/>
    </source>
</evidence>
<dbReference type="GO" id="GO:0019509">
    <property type="term" value="P:L-methionine salvage from methylthioadenosine"/>
    <property type="evidence" value="ECO:0007669"/>
    <property type="project" value="UniProtKB-UniPathway"/>
</dbReference>
<keyword evidence="8" id="KW-1185">Reference proteome</keyword>
<evidence type="ECO:0000256" key="1">
    <source>
        <dbReference type="ARBA" id="ARBA00004945"/>
    </source>
</evidence>
<dbReference type="OrthoDB" id="9792278at2"/>
<dbReference type="NCBIfam" id="NF004079">
    <property type="entry name" value="PRK05584.1"/>
    <property type="match status" value="1"/>
</dbReference>
<dbReference type="GO" id="GO:0019284">
    <property type="term" value="P:L-methionine salvage from S-adenosylmethionine"/>
    <property type="evidence" value="ECO:0007669"/>
    <property type="project" value="TreeGrafter"/>
</dbReference>
<comment type="caution">
    <text evidence="7">The sequence shown here is derived from an EMBL/GenBank/DDBJ whole genome shotgun (WGS) entry which is preliminary data.</text>
</comment>
<name>A0A2N7VT90_9BURK</name>
<evidence type="ECO:0000256" key="3">
    <source>
        <dbReference type="ARBA" id="ARBA00022605"/>
    </source>
</evidence>